<reference evidence="1" key="1">
    <citation type="journal article" date="2023" name="Science">
        <title>Genome structures resolve the early diversification of teleost fishes.</title>
        <authorList>
            <person name="Parey E."/>
            <person name="Louis A."/>
            <person name="Montfort J."/>
            <person name="Bouchez O."/>
            <person name="Roques C."/>
            <person name="Iampietro C."/>
            <person name="Lluch J."/>
            <person name="Castinel A."/>
            <person name="Donnadieu C."/>
            <person name="Desvignes T."/>
            <person name="Floi Bucao C."/>
            <person name="Jouanno E."/>
            <person name="Wen M."/>
            <person name="Mejri S."/>
            <person name="Dirks R."/>
            <person name="Jansen H."/>
            <person name="Henkel C."/>
            <person name="Chen W.J."/>
            <person name="Zahm M."/>
            <person name="Cabau C."/>
            <person name="Klopp C."/>
            <person name="Thompson A.W."/>
            <person name="Robinson-Rechavi M."/>
            <person name="Braasch I."/>
            <person name="Lecointre G."/>
            <person name="Bobe J."/>
            <person name="Postlethwait J.H."/>
            <person name="Berthelot C."/>
            <person name="Roest Crollius H."/>
            <person name="Guiguen Y."/>
        </authorList>
    </citation>
    <scope>NUCLEOTIDE SEQUENCE</scope>
    <source>
        <strain evidence="1">NC1722</strain>
    </source>
</reference>
<proteinExistence type="predicted"/>
<keyword evidence="2" id="KW-1185">Reference proteome</keyword>
<dbReference type="Proteomes" id="UP001221898">
    <property type="component" value="Unassembled WGS sequence"/>
</dbReference>
<protein>
    <submittedName>
        <fullName evidence="1">Uncharacterized protein</fullName>
    </submittedName>
</protein>
<evidence type="ECO:0000313" key="1">
    <source>
        <dbReference type="EMBL" id="KAJ8415319.1"/>
    </source>
</evidence>
<name>A0AAD7X0V8_9TELE</name>
<accession>A0AAD7X0V8</accession>
<gene>
    <name evidence="1" type="ORF">AAFF_G00422990</name>
</gene>
<evidence type="ECO:0000313" key="2">
    <source>
        <dbReference type="Proteomes" id="UP001221898"/>
    </source>
</evidence>
<comment type="caution">
    <text evidence="1">The sequence shown here is derived from an EMBL/GenBank/DDBJ whole genome shotgun (WGS) entry which is preliminary data.</text>
</comment>
<dbReference type="AlphaFoldDB" id="A0AAD7X0V8"/>
<organism evidence="1 2">
    <name type="scientific">Aldrovandia affinis</name>
    <dbReference type="NCBI Taxonomy" id="143900"/>
    <lineage>
        <taxon>Eukaryota</taxon>
        <taxon>Metazoa</taxon>
        <taxon>Chordata</taxon>
        <taxon>Craniata</taxon>
        <taxon>Vertebrata</taxon>
        <taxon>Euteleostomi</taxon>
        <taxon>Actinopterygii</taxon>
        <taxon>Neopterygii</taxon>
        <taxon>Teleostei</taxon>
        <taxon>Notacanthiformes</taxon>
        <taxon>Halosauridae</taxon>
        <taxon>Aldrovandia</taxon>
    </lineage>
</organism>
<dbReference type="EMBL" id="JAINUG010000009">
    <property type="protein sequence ID" value="KAJ8415319.1"/>
    <property type="molecule type" value="Genomic_DNA"/>
</dbReference>
<sequence length="109" mass="12414">MALTKETGPVRAFDDIAALRSEHRRLQLSWVLNSTDNLLRDARRGFEREGGEPSQTTQSVCLIVLRQPRRGAGTTQTLIRFQRMAMSGTGIGTCERTDKTLCFRRSRFR</sequence>